<evidence type="ECO:0008006" key="5">
    <source>
        <dbReference type="Google" id="ProtNLM"/>
    </source>
</evidence>
<dbReference type="InterPro" id="IPR005199">
    <property type="entry name" value="Glyco_hydro_79"/>
</dbReference>
<organism evidence="3 4">
    <name type="scientific">Elysia chlorotica</name>
    <name type="common">Eastern emerald elysia</name>
    <name type="synonym">Sea slug</name>
    <dbReference type="NCBI Taxonomy" id="188477"/>
    <lineage>
        <taxon>Eukaryota</taxon>
        <taxon>Metazoa</taxon>
        <taxon>Spiralia</taxon>
        <taxon>Lophotrochozoa</taxon>
        <taxon>Mollusca</taxon>
        <taxon>Gastropoda</taxon>
        <taxon>Heterobranchia</taxon>
        <taxon>Euthyneura</taxon>
        <taxon>Panpulmonata</taxon>
        <taxon>Sacoglossa</taxon>
        <taxon>Placobranchoidea</taxon>
        <taxon>Plakobranchidae</taxon>
        <taxon>Elysia</taxon>
    </lineage>
</organism>
<comment type="caution">
    <text evidence="3">The sequence shown here is derived from an EMBL/GenBank/DDBJ whole genome shotgun (WGS) entry which is preliminary data.</text>
</comment>
<comment type="similarity">
    <text evidence="1">Belongs to the glycosyl hydrolase 79 family.</text>
</comment>
<evidence type="ECO:0000313" key="4">
    <source>
        <dbReference type="Proteomes" id="UP000271974"/>
    </source>
</evidence>
<dbReference type="GO" id="GO:0005615">
    <property type="term" value="C:extracellular space"/>
    <property type="evidence" value="ECO:0007669"/>
    <property type="project" value="TreeGrafter"/>
</dbReference>
<dbReference type="SUPFAM" id="SSF51445">
    <property type="entry name" value="(Trans)glycosidases"/>
    <property type="match status" value="1"/>
</dbReference>
<dbReference type="GO" id="GO:0016798">
    <property type="term" value="F:hydrolase activity, acting on glycosyl bonds"/>
    <property type="evidence" value="ECO:0007669"/>
    <property type="project" value="InterPro"/>
</dbReference>
<proteinExistence type="inferred from homology"/>
<feature type="signal peptide" evidence="2">
    <location>
        <begin position="1"/>
        <end position="22"/>
    </location>
</feature>
<name>A0A3S1H9Z8_ELYCH</name>
<keyword evidence="4" id="KW-1185">Reference proteome</keyword>
<dbReference type="PANTHER" id="PTHR46145:SF4">
    <property type="entry name" value="HEPARANASE"/>
    <property type="match status" value="1"/>
</dbReference>
<gene>
    <name evidence="3" type="ORF">EGW08_017094</name>
</gene>
<dbReference type="GO" id="GO:0016020">
    <property type="term" value="C:membrane"/>
    <property type="evidence" value="ECO:0007669"/>
    <property type="project" value="InterPro"/>
</dbReference>
<evidence type="ECO:0000256" key="1">
    <source>
        <dbReference type="ARBA" id="ARBA00009800"/>
    </source>
</evidence>
<dbReference type="GO" id="GO:0031012">
    <property type="term" value="C:extracellular matrix"/>
    <property type="evidence" value="ECO:0007669"/>
    <property type="project" value="TreeGrafter"/>
</dbReference>
<dbReference type="AlphaFoldDB" id="A0A3S1H9Z8"/>
<dbReference type="OrthoDB" id="10066041at2759"/>
<dbReference type="InterPro" id="IPR017853">
    <property type="entry name" value="GH"/>
</dbReference>
<evidence type="ECO:0000256" key="2">
    <source>
        <dbReference type="SAM" id="SignalP"/>
    </source>
</evidence>
<feature type="chain" id="PRO_5018646175" description="Beta-glucuronidase C-terminal domain-containing protein" evidence="2">
    <location>
        <begin position="23"/>
        <end position="564"/>
    </location>
</feature>
<protein>
    <recommendedName>
        <fullName evidence="5">Beta-glucuronidase C-terminal domain-containing protein</fullName>
    </recommendedName>
</protein>
<dbReference type="PANTHER" id="PTHR46145">
    <property type="entry name" value="HEPARANASE"/>
    <property type="match status" value="1"/>
</dbReference>
<keyword evidence="2" id="KW-0732">Signal</keyword>
<evidence type="ECO:0000313" key="3">
    <source>
        <dbReference type="EMBL" id="RUS75154.1"/>
    </source>
</evidence>
<dbReference type="Proteomes" id="UP000271974">
    <property type="component" value="Unassembled WGS sequence"/>
</dbReference>
<accession>A0A3S1H9Z8</accession>
<dbReference type="Gene3D" id="3.20.20.80">
    <property type="entry name" value="Glycosidases"/>
    <property type="match status" value="1"/>
</dbReference>
<sequence length="564" mass="63790">MAFSASRSSVVFLLLAIMPVFTNPSNHSRLFFDNWRNKNADQQQSGADQTYFGTGPDYYKGETKKAYIDDSRTLHITSPSFVSLCISSSVFQLPDRMRAFVFSSKKLRTMAAALSPTHIRFGGTYADFLHFDPDGVDNSSTPELTLEKLEEQMVIDSGYFGEDIDRKSFKNVTMPGTRWDNMTRFCDDVGWDIMWDFNLFFWKDGLWDPTDAIKLLKYSAARGVRMPSFQLGNEPNSFKHNFNFSIEPPVLVKDFQILKDVIAEYPQYDASGIYGPECTNLDRHGSSRQYLTKFLAAGGCDVVTEVSLHHYYLDGRTATVKDFMDPQVMDTLKLQLDYAYNITRDNCRLRKPIRLTETSTAYGGGADGLSNGYVAGFLWLDKLGLSAKYGITHVFRQTFFGGKYALVDMELNPNPDFFLTVLYKRLVEGPVFHVITSDISPDLRLYAHCARKSYYNYPDGALVVYYVYMGTEAVSLSLDQYQSQTSGMDLFILTPGDSDGMKSKKIKLNDVLLELQEGDELPAMTPKSHMGDVPLSQQSFGFIVIPGAQVRLCKIYNRSKDVKN</sequence>
<dbReference type="EMBL" id="RQTK01000767">
    <property type="protein sequence ID" value="RUS75154.1"/>
    <property type="molecule type" value="Genomic_DNA"/>
</dbReference>
<reference evidence="3 4" key="1">
    <citation type="submission" date="2019-01" db="EMBL/GenBank/DDBJ databases">
        <title>A draft genome assembly of the solar-powered sea slug Elysia chlorotica.</title>
        <authorList>
            <person name="Cai H."/>
            <person name="Li Q."/>
            <person name="Fang X."/>
            <person name="Li J."/>
            <person name="Curtis N.E."/>
            <person name="Altenburger A."/>
            <person name="Shibata T."/>
            <person name="Feng M."/>
            <person name="Maeda T."/>
            <person name="Schwartz J.A."/>
            <person name="Shigenobu S."/>
            <person name="Lundholm N."/>
            <person name="Nishiyama T."/>
            <person name="Yang H."/>
            <person name="Hasebe M."/>
            <person name="Li S."/>
            <person name="Pierce S.K."/>
            <person name="Wang J."/>
        </authorList>
    </citation>
    <scope>NUCLEOTIDE SEQUENCE [LARGE SCALE GENOMIC DNA]</scope>
    <source>
        <strain evidence="3">EC2010</strain>
        <tissue evidence="3">Whole organism of an adult</tissue>
    </source>
</reference>
<dbReference type="Pfam" id="PF03662">
    <property type="entry name" value="Glyco_hydro_79n"/>
    <property type="match status" value="1"/>
</dbReference>